<evidence type="ECO:0000256" key="1">
    <source>
        <dbReference type="SAM" id="SignalP"/>
    </source>
</evidence>
<dbReference type="Pfam" id="PF02643">
    <property type="entry name" value="DUF192"/>
    <property type="match status" value="1"/>
</dbReference>
<dbReference type="AlphaFoldDB" id="A0A916SVE8"/>
<dbReference type="PROSITE" id="PS51257">
    <property type="entry name" value="PROKAR_LIPOPROTEIN"/>
    <property type="match status" value="1"/>
</dbReference>
<keyword evidence="3" id="KW-1185">Reference proteome</keyword>
<feature type="chain" id="PRO_5037205910" description="DUF192 domain-containing protein" evidence="1">
    <location>
        <begin position="24"/>
        <end position="168"/>
    </location>
</feature>
<name>A0A916SVE8_9SPHN</name>
<dbReference type="Proteomes" id="UP000623067">
    <property type="component" value="Unassembled WGS sequence"/>
</dbReference>
<proteinExistence type="predicted"/>
<dbReference type="Gene3D" id="2.60.120.1140">
    <property type="entry name" value="Protein of unknown function DUF192"/>
    <property type="match status" value="1"/>
</dbReference>
<sequence length="168" mass="17219">MTANRWAVSAALMLAACHSPSPAPDGVQLVPVTITSASGRHLFRAEVASTAEAQAKGLMYRTNLAPDFGMLFAPYPPGGGAPRSASFWMKNTPSPLDIIFIRADGTIAYIGENTIPFSQAPVESGEPVAAVLEVPGGRTAELGIAPGDRVAWPRLPATPAVAGGAPAG</sequence>
<feature type="signal peptide" evidence="1">
    <location>
        <begin position="1"/>
        <end position="23"/>
    </location>
</feature>
<evidence type="ECO:0008006" key="4">
    <source>
        <dbReference type="Google" id="ProtNLM"/>
    </source>
</evidence>
<evidence type="ECO:0000313" key="2">
    <source>
        <dbReference type="EMBL" id="GGB18350.1"/>
    </source>
</evidence>
<dbReference type="EMBL" id="BMIH01000001">
    <property type="protein sequence ID" value="GGB18350.1"/>
    <property type="molecule type" value="Genomic_DNA"/>
</dbReference>
<organism evidence="2 3">
    <name type="scientific">Sphingomonas metalli</name>
    <dbReference type="NCBI Taxonomy" id="1779358"/>
    <lineage>
        <taxon>Bacteria</taxon>
        <taxon>Pseudomonadati</taxon>
        <taxon>Pseudomonadota</taxon>
        <taxon>Alphaproteobacteria</taxon>
        <taxon>Sphingomonadales</taxon>
        <taxon>Sphingomonadaceae</taxon>
        <taxon>Sphingomonas</taxon>
    </lineage>
</organism>
<dbReference type="PANTHER" id="PTHR37953">
    <property type="entry name" value="UPF0127 PROTEIN MJ1496"/>
    <property type="match status" value="1"/>
</dbReference>
<evidence type="ECO:0000313" key="3">
    <source>
        <dbReference type="Proteomes" id="UP000623067"/>
    </source>
</evidence>
<dbReference type="PANTHER" id="PTHR37953:SF1">
    <property type="entry name" value="UPF0127 PROTEIN MJ1496"/>
    <property type="match status" value="1"/>
</dbReference>
<keyword evidence="1" id="KW-0732">Signal</keyword>
<accession>A0A916SVE8</accession>
<reference evidence="2" key="2">
    <citation type="submission" date="2020-09" db="EMBL/GenBank/DDBJ databases">
        <authorList>
            <person name="Sun Q."/>
            <person name="Zhou Y."/>
        </authorList>
    </citation>
    <scope>NUCLEOTIDE SEQUENCE</scope>
    <source>
        <strain evidence="2">CGMCC 1.15330</strain>
    </source>
</reference>
<dbReference type="InterPro" id="IPR003795">
    <property type="entry name" value="DUF192"/>
</dbReference>
<dbReference type="InterPro" id="IPR038695">
    <property type="entry name" value="Saro_0823-like_sf"/>
</dbReference>
<comment type="caution">
    <text evidence="2">The sequence shown here is derived from an EMBL/GenBank/DDBJ whole genome shotgun (WGS) entry which is preliminary data.</text>
</comment>
<protein>
    <recommendedName>
        <fullName evidence="4">DUF192 domain-containing protein</fullName>
    </recommendedName>
</protein>
<gene>
    <name evidence="2" type="ORF">GCM10011380_04880</name>
</gene>
<reference evidence="2" key="1">
    <citation type="journal article" date="2014" name="Int. J. Syst. Evol. Microbiol.">
        <title>Complete genome sequence of Corynebacterium casei LMG S-19264T (=DSM 44701T), isolated from a smear-ripened cheese.</title>
        <authorList>
            <consortium name="US DOE Joint Genome Institute (JGI-PGF)"/>
            <person name="Walter F."/>
            <person name="Albersmeier A."/>
            <person name="Kalinowski J."/>
            <person name="Ruckert C."/>
        </authorList>
    </citation>
    <scope>NUCLEOTIDE SEQUENCE</scope>
    <source>
        <strain evidence="2">CGMCC 1.15330</strain>
    </source>
</reference>